<dbReference type="AlphaFoldDB" id="A0A369TJN0"/>
<gene>
    <name evidence="2" type="ORF">DU478_13920</name>
</gene>
<reference evidence="2 3" key="1">
    <citation type="submission" date="2018-07" db="EMBL/GenBank/DDBJ databases">
        <title>Thalassococcus profundi sp. nov., a marine bacterium isolated from deep seawater of Okinawa Trough.</title>
        <authorList>
            <person name="Yu M."/>
        </authorList>
    </citation>
    <scope>NUCLEOTIDE SEQUENCE [LARGE SCALE GENOMIC DNA]</scope>
    <source>
        <strain evidence="2 3">WRAS1</strain>
    </source>
</reference>
<protein>
    <submittedName>
        <fullName evidence="2">Uncharacterized protein</fullName>
    </submittedName>
</protein>
<accession>A0A369TJN0</accession>
<dbReference type="Proteomes" id="UP000253977">
    <property type="component" value="Unassembled WGS sequence"/>
</dbReference>
<sequence length="484" mass="53759">MLPFSTEFPLIPSDNRAAFAAEVVAWIRGMQHQTVLSSKSEAELDGANVHLRSHTGEELRMRELRTGDDWTAIGIRHDLPDDLGRVWRTECVLKRGAAEGGQDLVRLRTQCIATTPGARLDTPRKPYLIKALLKNGWGARDHPFNVTDQPLWIENNDTGLALAKSVVLGEAAKWLPTVYVSATGVSSWFISQQEIEKLAYDLGGVAHVVVEPDRAFSFHLRDKTDGRNAYGGTVGLSVPGQGIVRQYYLGWQIADGKELAAAIVAAAVTLRSQMPAFGWDWTELQEQALRVQREREKDSLTEAEWNQLHQEQVDNLQDKVRELEQQLDATPAVSIGTDEAEFSTANLVHRIGPEVYRGEISDRLRFAAKTTLSPADQIGLDPRSKAILQRVVDRLPASPALEELSQDLNRATKDPKRVASELTTLLARHGYSEKSDNKHVRLEAKKGVQGLDSITLPKTPSENRGLKNLRKQIERTLGITKLGD</sequence>
<proteinExistence type="predicted"/>
<keyword evidence="1" id="KW-0175">Coiled coil</keyword>
<name>A0A369TJN0_9RHOB</name>
<organism evidence="2 3">
    <name type="scientific">Thalassococcus profundi</name>
    <dbReference type="NCBI Taxonomy" id="2282382"/>
    <lineage>
        <taxon>Bacteria</taxon>
        <taxon>Pseudomonadati</taxon>
        <taxon>Pseudomonadota</taxon>
        <taxon>Alphaproteobacteria</taxon>
        <taxon>Rhodobacterales</taxon>
        <taxon>Roseobacteraceae</taxon>
        <taxon>Thalassococcus</taxon>
    </lineage>
</organism>
<feature type="coiled-coil region" evidence="1">
    <location>
        <begin position="306"/>
        <end position="333"/>
    </location>
</feature>
<evidence type="ECO:0000313" key="3">
    <source>
        <dbReference type="Proteomes" id="UP000253977"/>
    </source>
</evidence>
<evidence type="ECO:0000313" key="2">
    <source>
        <dbReference type="EMBL" id="RDD65539.1"/>
    </source>
</evidence>
<comment type="caution">
    <text evidence="2">The sequence shown here is derived from an EMBL/GenBank/DDBJ whole genome shotgun (WGS) entry which is preliminary data.</text>
</comment>
<keyword evidence="3" id="KW-1185">Reference proteome</keyword>
<dbReference type="EMBL" id="QPMK01000011">
    <property type="protein sequence ID" value="RDD65539.1"/>
    <property type="molecule type" value="Genomic_DNA"/>
</dbReference>
<evidence type="ECO:0000256" key="1">
    <source>
        <dbReference type="SAM" id="Coils"/>
    </source>
</evidence>